<reference evidence="1 2" key="1">
    <citation type="journal article" date="2022" name="Nat. Ecol. Evol.">
        <title>A masculinizing supergene underlies an exaggerated male reproductive morph in a spider.</title>
        <authorList>
            <person name="Hendrickx F."/>
            <person name="De Corte Z."/>
            <person name="Sonet G."/>
            <person name="Van Belleghem S.M."/>
            <person name="Kostlbacher S."/>
            <person name="Vangestel C."/>
        </authorList>
    </citation>
    <scope>NUCLEOTIDE SEQUENCE [LARGE SCALE GENOMIC DNA]</scope>
    <source>
        <strain evidence="1">W744_W776</strain>
    </source>
</reference>
<gene>
    <name evidence="1" type="ORF">JTE90_005398</name>
</gene>
<dbReference type="Proteomes" id="UP000827092">
    <property type="component" value="Unassembled WGS sequence"/>
</dbReference>
<feature type="non-terminal residue" evidence="1">
    <location>
        <position position="1"/>
    </location>
</feature>
<evidence type="ECO:0000313" key="2">
    <source>
        <dbReference type="Proteomes" id="UP000827092"/>
    </source>
</evidence>
<organism evidence="1 2">
    <name type="scientific">Oedothorax gibbosus</name>
    <dbReference type="NCBI Taxonomy" id="931172"/>
    <lineage>
        <taxon>Eukaryota</taxon>
        <taxon>Metazoa</taxon>
        <taxon>Ecdysozoa</taxon>
        <taxon>Arthropoda</taxon>
        <taxon>Chelicerata</taxon>
        <taxon>Arachnida</taxon>
        <taxon>Araneae</taxon>
        <taxon>Araneomorphae</taxon>
        <taxon>Entelegynae</taxon>
        <taxon>Araneoidea</taxon>
        <taxon>Linyphiidae</taxon>
        <taxon>Erigoninae</taxon>
        <taxon>Oedothorax</taxon>
    </lineage>
</organism>
<evidence type="ECO:0000313" key="1">
    <source>
        <dbReference type="EMBL" id="KAG8158692.1"/>
    </source>
</evidence>
<dbReference type="EMBL" id="JAFNEN010005910">
    <property type="protein sequence ID" value="KAG8158692.1"/>
    <property type="molecule type" value="Genomic_DNA"/>
</dbReference>
<proteinExistence type="predicted"/>
<accession>A0AAV6TEE4</accession>
<keyword evidence="2" id="KW-1185">Reference proteome</keyword>
<comment type="caution">
    <text evidence="1">The sequence shown here is derived from an EMBL/GenBank/DDBJ whole genome shotgun (WGS) entry which is preliminary data.</text>
</comment>
<dbReference type="AlphaFoldDB" id="A0AAV6TEE4"/>
<sequence length="123" mass="13783">QTSIWAFVTRVSSARKRVLIALARPGCVLLSSKIPGGNGEICRRARMGCPLWATYHSCGDPFWDFHKLGEKYGDIFSVNMGSQNRCLSSWCGSDIKKIWPDPRLSWKAISGPMKLFNEDRSSS</sequence>
<name>A0AAV6TEE4_9ARAC</name>
<protein>
    <submittedName>
        <fullName evidence="1">Uncharacterized protein</fullName>
    </submittedName>
</protein>